<dbReference type="InterPro" id="IPR009030">
    <property type="entry name" value="Growth_fac_rcpt_cys_sf"/>
</dbReference>
<dbReference type="PROSITE" id="PS51914">
    <property type="entry name" value="MRH"/>
    <property type="match status" value="1"/>
</dbReference>
<name>A0A814URU1_9BILA</name>
<sequence>MHASCERCDDVRTIFTDCDNDNKLKWVVAVPKTEKSCGDKEVPPPESVPCDSRCVSGEFFDISTQNCNKCPKGTFSIGGGVRYTFDQSINLPSAFTVNSYSISDSVIDDSPFGNDDDGDDYSPRETGCDPVGWTITGNAIRSNTRPNCVSQLLLKTTLINRGHIKFIYNIVGDSYAFLEINSDCGDKKQRKKTEQYFLKSTGKGVWKEMGKDLGSSGQYRLSFYVVGIIDDHFPVSIKSIEVDDEGSSTCTAKMPCKESDFQVVYSECNEFNKARKTYVAVEPQICYDKPPISGDGDEIQCKPCNRGMYKLPNGTCSFCPDNTYSDGTLTDNMCFGNQSWIMNMEYLSSKIIGRTYSLLKLEIERGFKTTVITDYYGTLYFKFSMTCSLPCELYLTQSDLDSDELSIINSWQQKANNVGQNNTIEYQYSIRENSSVAFTWIFGRMSSSDKISKNDDIIEIRIYEIRVTNTMDGGADSCVACLMMDNNQQGCRACQPGFIISNGTCVRCKENTIVSSNIRSEKYIDSQIQKCVQCPNNTISNDGIKCIINCKQMFGTQFNYDLSRISRVEFQSSKLFSELGYGYFHMFNASICGSSISRCVANETSKVGKDRRISVESRLCRTLLTTPSNNLTNGITVDDFGEELVNVSLWSDLKTFPLLKTDNNLSDLTLVFRASSSKSACNERITFLSLRCDNQVEKATKYKVQYPADSNCVSGTCDGCTFRFLLRTIDACPMCEESSGYDIFRGECHLGKQQIRKTPKSYCTGRLQARTDIQKCSLLTLEIEIVIFISLMIAIILCVSLICCWKKNRTLQYRYMQLIENVNPDDDNPVDNVCSTALDDDDDEEIDMKKQSKAKKLMNVFSKALKKNDNQLREDFLLTSEA</sequence>
<evidence type="ECO:0000256" key="3">
    <source>
        <dbReference type="SAM" id="Phobius"/>
    </source>
</evidence>
<evidence type="ECO:0000313" key="6">
    <source>
        <dbReference type="EMBL" id="CAF3942192.1"/>
    </source>
</evidence>
<evidence type="ECO:0000256" key="2">
    <source>
        <dbReference type="ARBA" id="ARBA00023157"/>
    </source>
</evidence>
<dbReference type="Pfam" id="PF23031">
    <property type="entry name" value="GBD_ELAPOR1"/>
    <property type="match status" value="1"/>
</dbReference>
<evidence type="ECO:0000256" key="1">
    <source>
        <dbReference type="ARBA" id="ARBA00022729"/>
    </source>
</evidence>
<comment type="caution">
    <text evidence="5">The sequence shown here is derived from an EMBL/GenBank/DDBJ whole genome shotgun (WGS) entry which is preliminary data.</text>
</comment>
<dbReference type="Proteomes" id="UP000681722">
    <property type="component" value="Unassembled WGS sequence"/>
</dbReference>
<dbReference type="EMBL" id="CAJOBC010007763">
    <property type="protein sequence ID" value="CAF3942192.1"/>
    <property type="molecule type" value="Genomic_DNA"/>
</dbReference>
<dbReference type="SUPFAM" id="SSF57184">
    <property type="entry name" value="Growth factor receptor domain"/>
    <property type="match status" value="1"/>
</dbReference>
<evidence type="ECO:0000313" key="5">
    <source>
        <dbReference type="EMBL" id="CAF1178048.1"/>
    </source>
</evidence>
<dbReference type="OrthoDB" id="439917at2759"/>
<dbReference type="PANTHER" id="PTHR22727:SF15">
    <property type="entry name" value="MRH DOMAIN-CONTAINING PROTEIN"/>
    <property type="match status" value="1"/>
</dbReference>
<dbReference type="InterPro" id="IPR056609">
    <property type="entry name" value="Elapor1-like_3rd"/>
</dbReference>
<keyword evidence="2" id="KW-1015">Disulfide bond</keyword>
<reference evidence="5" key="1">
    <citation type="submission" date="2021-02" db="EMBL/GenBank/DDBJ databases">
        <authorList>
            <person name="Nowell W R."/>
        </authorList>
    </citation>
    <scope>NUCLEOTIDE SEQUENCE</scope>
</reference>
<feature type="transmembrane region" description="Helical" evidence="3">
    <location>
        <begin position="785"/>
        <end position="805"/>
    </location>
</feature>
<keyword evidence="3" id="KW-0472">Membrane</keyword>
<evidence type="ECO:0000259" key="4">
    <source>
        <dbReference type="PROSITE" id="PS51914"/>
    </source>
</evidence>
<dbReference type="Pfam" id="PF23087">
    <property type="entry name" value="MRH_ELAPOR1_9th"/>
    <property type="match status" value="1"/>
</dbReference>
<evidence type="ECO:0000313" key="7">
    <source>
        <dbReference type="Proteomes" id="UP000663829"/>
    </source>
</evidence>
<feature type="domain" description="MRH" evidence="4">
    <location>
        <begin position="544"/>
        <end position="734"/>
    </location>
</feature>
<organism evidence="5 7">
    <name type="scientific">Didymodactylos carnosus</name>
    <dbReference type="NCBI Taxonomy" id="1234261"/>
    <lineage>
        <taxon>Eukaryota</taxon>
        <taxon>Metazoa</taxon>
        <taxon>Spiralia</taxon>
        <taxon>Gnathifera</taxon>
        <taxon>Rotifera</taxon>
        <taxon>Eurotatoria</taxon>
        <taxon>Bdelloidea</taxon>
        <taxon>Philodinida</taxon>
        <taxon>Philodinidae</taxon>
        <taxon>Didymodactylos</taxon>
    </lineage>
</organism>
<dbReference type="PANTHER" id="PTHR22727">
    <property type="entry name" value="PROTEIN CBG13728"/>
    <property type="match status" value="1"/>
</dbReference>
<dbReference type="InterPro" id="IPR056607">
    <property type="entry name" value="Elapor1/2_MRH"/>
</dbReference>
<proteinExistence type="predicted"/>
<dbReference type="Proteomes" id="UP000663829">
    <property type="component" value="Unassembled WGS sequence"/>
</dbReference>
<gene>
    <name evidence="5" type="ORF">GPM918_LOCUS22547</name>
    <name evidence="6" type="ORF">SRO942_LOCUS22545</name>
</gene>
<accession>A0A814URU1</accession>
<keyword evidence="3" id="KW-1133">Transmembrane helix</keyword>
<dbReference type="EMBL" id="CAJNOQ010007763">
    <property type="protein sequence ID" value="CAF1178048.1"/>
    <property type="molecule type" value="Genomic_DNA"/>
</dbReference>
<keyword evidence="1" id="KW-0732">Signal</keyword>
<dbReference type="InterPro" id="IPR056608">
    <property type="entry name" value="Elapor1/2_GBD"/>
</dbReference>
<dbReference type="InterPro" id="IPR044865">
    <property type="entry name" value="MRH_dom"/>
</dbReference>
<keyword evidence="3" id="KW-0812">Transmembrane</keyword>
<dbReference type="InterPro" id="IPR039181">
    <property type="entry name" value="Elapor1/2"/>
</dbReference>
<protein>
    <recommendedName>
        <fullName evidence="4">MRH domain-containing protein</fullName>
    </recommendedName>
</protein>
<keyword evidence="7" id="KW-1185">Reference proteome</keyword>
<dbReference type="Pfam" id="PF23032">
    <property type="entry name" value="GBD_ELAPOR1-like_3rd"/>
    <property type="match status" value="1"/>
</dbReference>
<dbReference type="AlphaFoldDB" id="A0A814URU1"/>
<dbReference type="GO" id="GO:0016020">
    <property type="term" value="C:membrane"/>
    <property type="evidence" value="ECO:0007669"/>
    <property type="project" value="TreeGrafter"/>
</dbReference>